<sequence>MPFISPTKGRVWGEGVFENDGAMVAVAYLDELAGVVQLKATQFSTISDGIAQLKVTEPSATEDGDMSTDPATKDGINYPQANMPPGAEDVTYSVYAGNCSNLEAAQKVRDHLDSGVLHKLVRKLVANFFNPIAASDYTCHGYMPVILGACAMSLGCSTLHTSPGFKQLFPTFKDMMLGVLPFAPLVYGARVQMATALNKNGGFQPGTPIDFANYARPLENVFDVQPDAHVGGMVGGVYQDYAILVETDKCHDSIVSPIMKAQMGYGPNEKVCGGCGIEPVKALVCDRCKDQIYCNTMCQREDYRRHKQVCRTPEDAKAMDEHSIDFQNPFIISLPNAEPVFTWHKTRDLRSEAHTSPQLYCTSIDGGSAKKKMIVDTVGMGRDIARKPRPHCPGIL</sequence>
<dbReference type="SUPFAM" id="SSF144232">
    <property type="entry name" value="HIT/MYND zinc finger-like"/>
    <property type="match status" value="1"/>
</dbReference>
<dbReference type="Pfam" id="PF01753">
    <property type="entry name" value="zf-MYND"/>
    <property type="match status" value="1"/>
</dbReference>
<dbReference type="GeneID" id="96003921"/>
<evidence type="ECO:0000313" key="8">
    <source>
        <dbReference type="Proteomes" id="UP000803884"/>
    </source>
</evidence>
<evidence type="ECO:0000256" key="2">
    <source>
        <dbReference type="ARBA" id="ARBA00022771"/>
    </source>
</evidence>
<keyword evidence="3" id="KW-0862">Zinc</keyword>
<gene>
    <name evidence="7" type="ORF">WHR41_02477</name>
</gene>
<dbReference type="AlphaFoldDB" id="A0AB34KVA0"/>
<feature type="region of interest" description="Disordered" evidence="5">
    <location>
        <begin position="57"/>
        <end position="80"/>
    </location>
</feature>
<dbReference type="EMBL" id="JAAQHG020000006">
    <property type="protein sequence ID" value="KAL1588688.1"/>
    <property type="molecule type" value="Genomic_DNA"/>
</dbReference>
<accession>A0AB34KVA0</accession>
<keyword evidence="2 4" id="KW-0863">Zinc-finger</keyword>
<dbReference type="InterPro" id="IPR002893">
    <property type="entry name" value="Znf_MYND"/>
</dbReference>
<reference evidence="7 8" key="1">
    <citation type="journal article" date="2020" name="Microbiol. Resour. Announc.">
        <title>Draft Genome Sequence of a Cladosporium Species Isolated from the Mesophotic Ascidian Didemnum maculosum.</title>
        <authorList>
            <person name="Gioti A."/>
            <person name="Siaperas R."/>
            <person name="Nikolaivits E."/>
            <person name="Le Goff G."/>
            <person name="Ouazzani J."/>
            <person name="Kotoulas G."/>
            <person name="Topakas E."/>
        </authorList>
    </citation>
    <scope>NUCLEOTIDE SEQUENCE [LARGE SCALE GENOMIC DNA]</scope>
    <source>
        <strain evidence="7 8">TM138-S3</strain>
    </source>
</reference>
<evidence type="ECO:0000313" key="7">
    <source>
        <dbReference type="EMBL" id="KAL1588688.1"/>
    </source>
</evidence>
<dbReference type="PROSITE" id="PS01360">
    <property type="entry name" value="ZF_MYND_1"/>
    <property type="match status" value="1"/>
</dbReference>
<evidence type="ECO:0000256" key="3">
    <source>
        <dbReference type="ARBA" id="ARBA00022833"/>
    </source>
</evidence>
<keyword evidence="8" id="KW-1185">Reference proteome</keyword>
<dbReference type="GO" id="GO:0008270">
    <property type="term" value="F:zinc ion binding"/>
    <property type="evidence" value="ECO:0007669"/>
    <property type="project" value="UniProtKB-KW"/>
</dbReference>
<evidence type="ECO:0000256" key="4">
    <source>
        <dbReference type="PROSITE-ProRule" id="PRU00134"/>
    </source>
</evidence>
<evidence type="ECO:0000256" key="5">
    <source>
        <dbReference type="SAM" id="MobiDB-lite"/>
    </source>
</evidence>
<evidence type="ECO:0000256" key="1">
    <source>
        <dbReference type="ARBA" id="ARBA00022723"/>
    </source>
</evidence>
<comment type="caution">
    <text evidence="7">The sequence shown here is derived from an EMBL/GenBank/DDBJ whole genome shotgun (WGS) entry which is preliminary data.</text>
</comment>
<dbReference type="Proteomes" id="UP000803884">
    <property type="component" value="Unassembled WGS sequence"/>
</dbReference>
<evidence type="ECO:0000259" key="6">
    <source>
        <dbReference type="PROSITE" id="PS50865"/>
    </source>
</evidence>
<dbReference type="RefSeq" id="XP_069231793.1">
    <property type="nucleotide sequence ID" value="XM_069371083.1"/>
</dbReference>
<protein>
    <recommendedName>
        <fullName evidence="6">MYND-type domain-containing protein</fullName>
    </recommendedName>
</protein>
<dbReference type="PROSITE" id="PS50865">
    <property type="entry name" value="ZF_MYND_2"/>
    <property type="match status" value="1"/>
</dbReference>
<feature type="domain" description="MYND-type" evidence="6">
    <location>
        <begin position="272"/>
        <end position="310"/>
    </location>
</feature>
<dbReference type="Gene3D" id="6.10.140.2220">
    <property type="match status" value="1"/>
</dbReference>
<name>A0AB34KVA0_9PEZI</name>
<organism evidence="7 8">
    <name type="scientific">Cladosporium halotolerans</name>
    <dbReference type="NCBI Taxonomy" id="1052096"/>
    <lineage>
        <taxon>Eukaryota</taxon>
        <taxon>Fungi</taxon>
        <taxon>Dikarya</taxon>
        <taxon>Ascomycota</taxon>
        <taxon>Pezizomycotina</taxon>
        <taxon>Dothideomycetes</taxon>
        <taxon>Dothideomycetidae</taxon>
        <taxon>Cladosporiales</taxon>
        <taxon>Cladosporiaceae</taxon>
        <taxon>Cladosporium</taxon>
    </lineage>
</organism>
<proteinExistence type="predicted"/>
<keyword evidence="1" id="KW-0479">Metal-binding</keyword>